<comment type="caution">
    <text evidence="3">The sequence shown here is derived from an EMBL/GenBank/DDBJ whole genome shotgun (WGS) entry which is preliminary data.</text>
</comment>
<comment type="similarity">
    <text evidence="1">Belongs to the NAD(P)-dependent epimerase/dehydratase family.</text>
</comment>
<dbReference type="PANTHER" id="PTHR43000">
    <property type="entry name" value="DTDP-D-GLUCOSE 4,6-DEHYDRATASE-RELATED"/>
    <property type="match status" value="1"/>
</dbReference>
<name>A0A1V6N3L1_METAZ</name>
<dbReference type="Gene3D" id="3.40.50.720">
    <property type="entry name" value="NAD(P)-binding Rossmann-like Domain"/>
    <property type="match status" value="1"/>
</dbReference>
<dbReference type="OrthoDB" id="4907at2157"/>
<dbReference type="Gene3D" id="3.90.25.10">
    <property type="entry name" value="UDP-galactose 4-epimerase, domain 1"/>
    <property type="match status" value="1"/>
</dbReference>
<gene>
    <name evidence="3" type="ORF">MBBAR_5c00870</name>
</gene>
<proteinExistence type="inferred from homology"/>
<organism evidence="3 4">
    <name type="scientific">Methanobrevibacter arboriphilus JCM 13429 = DSM 1125</name>
    <dbReference type="NCBI Taxonomy" id="1300164"/>
    <lineage>
        <taxon>Archaea</taxon>
        <taxon>Methanobacteriati</taxon>
        <taxon>Methanobacteriota</taxon>
        <taxon>Methanomada group</taxon>
        <taxon>Methanobacteria</taxon>
        <taxon>Methanobacteriales</taxon>
        <taxon>Methanobacteriaceae</taxon>
        <taxon>Methanobrevibacter</taxon>
    </lineage>
</organism>
<dbReference type="Pfam" id="PF01370">
    <property type="entry name" value="Epimerase"/>
    <property type="match status" value="1"/>
</dbReference>
<evidence type="ECO:0000313" key="3">
    <source>
        <dbReference type="EMBL" id="OQD59244.1"/>
    </source>
</evidence>
<evidence type="ECO:0000259" key="2">
    <source>
        <dbReference type="Pfam" id="PF01370"/>
    </source>
</evidence>
<keyword evidence="4" id="KW-1185">Reference proteome</keyword>
<accession>A0A1V6N3L1</accession>
<dbReference type="SUPFAM" id="SSF51735">
    <property type="entry name" value="NAD(P)-binding Rossmann-fold domains"/>
    <property type="match status" value="1"/>
</dbReference>
<sequence length="314" mass="34920">MKNKNIIVTGGLGFIGSHIVEELINENQITIIDNKSSGKIENLANPNHENLKIITEDLTTINLDDLTLILKDVDYIFHLAALASVPMSVKNPIKSNENNVDATVKLLNASKDSEISKLVFSSSSAVYGENPNMPLCESEPLMPTSPYAASKASCELYCQSFFESYELSAVSLRYFNVFGPRQDVNSQYAAVIPNFIHSLVNNEQAIIYGDGEQTRDFIYVKDIVKANIAAAESKYNGVMNVASGISMSINQLYNIIKNTLGSELDPIYKEERPGDIKHSLANVQNMKHIGFRVDPSLFNKQLETTIKWFKNNEI</sequence>
<keyword evidence="3" id="KW-0413">Isomerase</keyword>
<evidence type="ECO:0000313" key="4">
    <source>
        <dbReference type="Proteomes" id="UP000191661"/>
    </source>
</evidence>
<evidence type="ECO:0000256" key="1">
    <source>
        <dbReference type="ARBA" id="ARBA00007637"/>
    </source>
</evidence>
<dbReference type="EC" id="5.1.3.2" evidence="3"/>
<dbReference type="Proteomes" id="UP000191661">
    <property type="component" value="Unassembled WGS sequence"/>
</dbReference>
<dbReference type="AlphaFoldDB" id="A0A1V6N3L1"/>
<feature type="domain" description="NAD-dependent epimerase/dehydratase" evidence="2">
    <location>
        <begin position="6"/>
        <end position="241"/>
    </location>
</feature>
<dbReference type="EMBL" id="JXMW01000005">
    <property type="protein sequence ID" value="OQD59244.1"/>
    <property type="molecule type" value="Genomic_DNA"/>
</dbReference>
<dbReference type="RefSeq" id="WP_080459920.1">
    <property type="nucleotide sequence ID" value="NZ_JXMW01000005.1"/>
</dbReference>
<protein>
    <submittedName>
        <fullName evidence="3">Putative UDP-glucose 4-epimerase</fullName>
        <ecNumber evidence="3">5.1.3.2</ecNumber>
    </submittedName>
</protein>
<dbReference type="GO" id="GO:0003978">
    <property type="term" value="F:UDP-glucose 4-epimerase activity"/>
    <property type="evidence" value="ECO:0007669"/>
    <property type="project" value="UniProtKB-EC"/>
</dbReference>
<dbReference type="InterPro" id="IPR001509">
    <property type="entry name" value="Epimerase_deHydtase"/>
</dbReference>
<reference evidence="3 4" key="1">
    <citation type="submission" date="2014-12" db="EMBL/GenBank/DDBJ databases">
        <title>Genome sequence of Methanobrevibacter arboriphilicus DH1, DSM1125.</title>
        <authorList>
            <person name="Poehlein A."/>
            <person name="Thauer R.K."/>
            <person name="Seedorf H."/>
            <person name="Daniel R."/>
        </authorList>
    </citation>
    <scope>NUCLEOTIDE SEQUENCE [LARGE SCALE GENOMIC DNA]</scope>
    <source>
        <strain evidence="3 4">DH1</strain>
    </source>
</reference>
<dbReference type="InterPro" id="IPR036291">
    <property type="entry name" value="NAD(P)-bd_dom_sf"/>
</dbReference>